<dbReference type="InterPro" id="IPR050104">
    <property type="entry name" value="FMN-dep_NADH:Q_OxRdtase_AzoR1"/>
</dbReference>
<comment type="catalytic activity">
    <reaction evidence="6">
        <text>2 a quinone + NADH + H(+) = 2 a 1,4-benzosemiquinone + NAD(+)</text>
        <dbReference type="Rhea" id="RHEA:65952"/>
        <dbReference type="ChEBI" id="CHEBI:15378"/>
        <dbReference type="ChEBI" id="CHEBI:57540"/>
        <dbReference type="ChEBI" id="CHEBI:57945"/>
        <dbReference type="ChEBI" id="CHEBI:132124"/>
        <dbReference type="ChEBI" id="CHEBI:134225"/>
    </reaction>
</comment>
<keyword evidence="1 6" id="KW-0285">Flavoprotein</keyword>
<dbReference type="InterPro" id="IPR023048">
    <property type="entry name" value="NADH:quinone_OxRdtase_FMN_depd"/>
</dbReference>
<evidence type="ECO:0000256" key="6">
    <source>
        <dbReference type="HAMAP-Rule" id="MF_01216"/>
    </source>
</evidence>
<evidence type="ECO:0000256" key="1">
    <source>
        <dbReference type="ARBA" id="ARBA00022630"/>
    </source>
</evidence>
<dbReference type="PANTHER" id="PTHR43741">
    <property type="entry name" value="FMN-DEPENDENT NADH-AZOREDUCTASE 1"/>
    <property type="match status" value="1"/>
</dbReference>
<evidence type="ECO:0000313" key="9">
    <source>
        <dbReference type="Proteomes" id="UP001595735"/>
    </source>
</evidence>
<evidence type="ECO:0000256" key="5">
    <source>
        <dbReference type="ARBA" id="ARBA00048542"/>
    </source>
</evidence>
<comment type="catalytic activity">
    <reaction evidence="5">
        <text>N,N-dimethyl-1,4-phenylenediamine + anthranilate + 2 NAD(+) = 2-(4-dimethylaminophenyl)diazenylbenzoate + 2 NADH + 2 H(+)</text>
        <dbReference type="Rhea" id="RHEA:55872"/>
        <dbReference type="ChEBI" id="CHEBI:15378"/>
        <dbReference type="ChEBI" id="CHEBI:15783"/>
        <dbReference type="ChEBI" id="CHEBI:16567"/>
        <dbReference type="ChEBI" id="CHEBI:57540"/>
        <dbReference type="ChEBI" id="CHEBI:57945"/>
        <dbReference type="ChEBI" id="CHEBI:71579"/>
        <dbReference type="EC" id="1.7.1.17"/>
    </reaction>
    <physiologicalReaction direction="right-to-left" evidence="5">
        <dbReference type="Rhea" id="RHEA:55874"/>
    </physiologicalReaction>
</comment>
<comment type="subunit">
    <text evidence="6">Homodimer.</text>
</comment>
<dbReference type="Gene3D" id="3.40.50.360">
    <property type="match status" value="1"/>
</dbReference>
<dbReference type="InterPro" id="IPR029039">
    <property type="entry name" value="Flavoprotein-like_sf"/>
</dbReference>
<organism evidence="8 9">
    <name type="scientific">Chryseobacterium tructae</name>
    <dbReference type="NCBI Taxonomy" id="1037380"/>
    <lineage>
        <taxon>Bacteria</taxon>
        <taxon>Pseudomonadati</taxon>
        <taxon>Bacteroidota</taxon>
        <taxon>Flavobacteriia</taxon>
        <taxon>Flavobacteriales</taxon>
        <taxon>Weeksellaceae</taxon>
        <taxon>Chryseobacterium group</taxon>
        <taxon>Chryseobacterium</taxon>
    </lineage>
</organism>
<evidence type="ECO:0000256" key="3">
    <source>
        <dbReference type="ARBA" id="ARBA00023002"/>
    </source>
</evidence>
<dbReference type="Pfam" id="PF02525">
    <property type="entry name" value="Flavodoxin_2"/>
    <property type="match status" value="1"/>
</dbReference>
<dbReference type="HAMAP" id="MF_01216">
    <property type="entry name" value="Azoreductase_type1"/>
    <property type="match status" value="1"/>
</dbReference>
<comment type="cofactor">
    <cofactor evidence="6">
        <name>FMN</name>
        <dbReference type="ChEBI" id="CHEBI:58210"/>
    </cofactor>
    <text evidence="6">Binds 1 FMN per subunit.</text>
</comment>
<evidence type="ECO:0000259" key="7">
    <source>
        <dbReference type="Pfam" id="PF02525"/>
    </source>
</evidence>
<feature type="domain" description="Flavodoxin-like fold" evidence="7">
    <location>
        <begin position="4"/>
        <end position="183"/>
    </location>
</feature>
<dbReference type="SUPFAM" id="SSF52218">
    <property type="entry name" value="Flavoproteins"/>
    <property type="match status" value="1"/>
</dbReference>
<sequence>MKMILHIVSSARGNDSYSTQLGKEIINNLKGKDPSIQIKTWDLVEECPPLFTNTMIHGFYMSPDDPAYRSFEGLEYAKNLLDRVNEADIIVMSTPTYNFSISAHLKAWIDQLVRVGITYRFDQKGNRIGIITNKRVYLAIASGGKISSDHQQTDYISDYIKDVLKAYVGITDVITYRIEGTAFPGFIPNYEESLNDFQY</sequence>
<keyword evidence="2 6" id="KW-0288">FMN</keyword>
<feature type="binding site" evidence="6">
    <location>
        <begin position="16"/>
        <end position="18"/>
    </location>
    <ligand>
        <name>FMN</name>
        <dbReference type="ChEBI" id="CHEBI:58210"/>
    </ligand>
</feature>
<keyword evidence="4 6" id="KW-0520">NAD</keyword>
<dbReference type="EC" id="1.6.5.-" evidence="6"/>
<dbReference type="EMBL" id="JBHRYO010000002">
    <property type="protein sequence ID" value="MFC3756088.1"/>
    <property type="molecule type" value="Genomic_DNA"/>
</dbReference>
<gene>
    <name evidence="6" type="primary">azoR</name>
    <name evidence="8" type="ORF">ACFONJ_08940</name>
</gene>
<comment type="function">
    <text evidence="6">Quinone reductase that provides resistance to thiol-specific stress caused by electrophilic quinones.</text>
</comment>
<comment type="caution">
    <text evidence="6">Lacks conserved residue(s) required for the propagation of feature annotation.</text>
</comment>
<evidence type="ECO:0000313" key="8">
    <source>
        <dbReference type="EMBL" id="MFC3756088.1"/>
    </source>
</evidence>
<comment type="function">
    <text evidence="6">Also exhibits azoreductase activity. Catalyzes the reductive cleavage of the azo bond in aromatic azo compounds to the corresponding amines.</text>
</comment>
<keyword evidence="9" id="KW-1185">Reference proteome</keyword>
<dbReference type="InterPro" id="IPR003680">
    <property type="entry name" value="Flavodoxin_fold"/>
</dbReference>
<accession>A0ABV7XSS9</accession>
<reference evidence="9" key="1">
    <citation type="journal article" date="2019" name="Int. J. Syst. Evol. Microbiol.">
        <title>The Global Catalogue of Microorganisms (GCM) 10K type strain sequencing project: providing services to taxonomists for standard genome sequencing and annotation.</title>
        <authorList>
            <consortium name="The Broad Institute Genomics Platform"/>
            <consortium name="The Broad Institute Genome Sequencing Center for Infectious Disease"/>
            <person name="Wu L."/>
            <person name="Ma J."/>
        </authorList>
    </citation>
    <scope>NUCLEOTIDE SEQUENCE [LARGE SCALE GENOMIC DNA]</scope>
    <source>
        <strain evidence="9">CECT 7798</strain>
    </source>
</reference>
<protein>
    <recommendedName>
        <fullName evidence="6">FMN dependent NADH:quinone oxidoreductase</fullName>
        <ecNumber evidence="6">1.6.5.-</ecNumber>
    </recommendedName>
    <alternativeName>
        <fullName evidence="6">Azo-dye reductase</fullName>
    </alternativeName>
    <alternativeName>
        <fullName evidence="6">FMN-dependent NADH-azo compound oxidoreductase</fullName>
    </alternativeName>
    <alternativeName>
        <fullName evidence="6">FMN-dependent NADH-azoreductase</fullName>
        <ecNumber evidence="6">1.7.1.17</ecNumber>
    </alternativeName>
</protein>
<keyword evidence="3 6" id="KW-0560">Oxidoreductase</keyword>
<dbReference type="RefSeq" id="WP_290296325.1">
    <property type="nucleotide sequence ID" value="NZ_JAUFQR010000001.1"/>
</dbReference>
<feature type="binding site" evidence="6">
    <location>
        <position position="10"/>
    </location>
    <ligand>
        <name>FMN</name>
        <dbReference type="ChEBI" id="CHEBI:58210"/>
    </ligand>
</feature>
<comment type="similarity">
    <text evidence="6">Belongs to the azoreductase type 1 family.</text>
</comment>
<proteinExistence type="inferred from homology"/>
<evidence type="ECO:0000256" key="4">
    <source>
        <dbReference type="ARBA" id="ARBA00023027"/>
    </source>
</evidence>
<dbReference type="PANTHER" id="PTHR43741:SF4">
    <property type="entry name" value="FMN-DEPENDENT NADH:QUINONE OXIDOREDUCTASE"/>
    <property type="match status" value="1"/>
</dbReference>
<dbReference type="Proteomes" id="UP001595735">
    <property type="component" value="Unassembled WGS sequence"/>
</dbReference>
<comment type="caution">
    <text evidence="8">The sequence shown here is derived from an EMBL/GenBank/DDBJ whole genome shotgun (WGS) entry which is preliminary data.</text>
</comment>
<name>A0ABV7XSS9_9FLAO</name>
<dbReference type="EC" id="1.7.1.17" evidence="6"/>
<evidence type="ECO:0000256" key="2">
    <source>
        <dbReference type="ARBA" id="ARBA00022643"/>
    </source>
</evidence>